<feature type="region of interest" description="Disordered" evidence="12">
    <location>
        <begin position="1097"/>
        <end position="1219"/>
    </location>
</feature>
<evidence type="ECO:0000256" key="13">
    <source>
        <dbReference type="SAM" id="Phobius"/>
    </source>
</evidence>
<dbReference type="SUPFAM" id="SSF53955">
    <property type="entry name" value="Lysozyme-like"/>
    <property type="match status" value="1"/>
</dbReference>
<evidence type="ECO:0000256" key="6">
    <source>
        <dbReference type="ARBA" id="ARBA00022676"/>
    </source>
</evidence>
<accession>A0ABW0L104</accession>
<keyword evidence="9" id="KW-0511">Multifunctional enzyme</keyword>
<feature type="region of interest" description="Disordered" evidence="12">
    <location>
        <begin position="67"/>
        <end position="93"/>
    </location>
</feature>
<dbReference type="Proteomes" id="UP001596050">
    <property type="component" value="Unassembled WGS sequence"/>
</dbReference>
<keyword evidence="4" id="KW-0121">Carboxypeptidase</keyword>
<evidence type="ECO:0000313" key="17">
    <source>
        <dbReference type="Proteomes" id="UP001596050"/>
    </source>
</evidence>
<dbReference type="Gene3D" id="1.10.3810.10">
    <property type="entry name" value="Biosynthetic peptidoglycan transglycosylase-like"/>
    <property type="match status" value="1"/>
</dbReference>
<evidence type="ECO:0000313" key="16">
    <source>
        <dbReference type="EMBL" id="MFC5458326.1"/>
    </source>
</evidence>
<comment type="similarity">
    <text evidence="2">In the C-terminal section; belongs to the transpeptidase family.</text>
</comment>
<organism evidence="16 17">
    <name type="scientific">Massilia niabensis</name>
    <dbReference type="NCBI Taxonomy" id="544910"/>
    <lineage>
        <taxon>Bacteria</taxon>
        <taxon>Pseudomonadati</taxon>
        <taxon>Pseudomonadota</taxon>
        <taxon>Betaproteobacteria</taxon>
        <taxon>Burkholderiales</taxon>
        <taxon>Oxalobacteraceae</taxon>
        <taxon>Telluria group</taxon>
        <taxon>Massilia</taxon>
    </lineage>
</organism>
<evidence type="ECO:0000256" key="4">
    <source>
        <dbReference type="ARBA" id="ARBA00022645"/>
    </source>
</evidence>
<evidence type="ECO:0000256" key="10">
    <source>
        <dbReference type="ARBA" id="ARBA00044770"/>
    </source>
</evidence>
<keyword evidence="7" id="KW-0808">Transferase</keyword>
<keyword evidence="17" id="KW-1185">Reference proteome</keyword>
<dbReference type="InterPro" id="IPR001460">
    <property type="entry name" value="PCN-bd_Tpept"/>
</dbReference>
<feature type="transmembrane region" description="Helical" evidence="13">
    <location>
        <begin position="98"/>
        <end position="116"/>
    </location>
</feature>
<dbReference type="PANTHER" id="PTHR32282">
    <property type="entry name" value="BINDING PROTEIN TRANSPEPTIDASE, PUTATIVE-RELATED"/>
    <property type="match status" value="1"/>
</dbReference>
<dbReference type="RefSeq" id="WP_379779072.1">
    <property type="nucleotide sequence ID" value="NZ_JBHSMU010000003.1"/>
</dbReference>
<evidence type="ECO:0000256" key="3">
    <source>
        <dbReference type="ARBA" id="ARBA00007739"/>
    </source>
</evidence>
<keyword evidence="5" id="KW-0645">Protease</keyword>
<dbReference type="EMBL" id="JBHSMU010000003">
    <property type="protein sequence ID" value="MFC5458326.1"/>
    <property type="molecule type" value="Genomic_DNA"/>
</dbReference>
<evidence type="ECO:0000256" key="2">
    <source>
        <dbReference type="ARBA" id="ARBA00007090"/>
    </source>
</evidence>
<feature type="region of interest" description="Disordered" evidence="12">
    <location>
        <begin position="20"/>
        <end position="40"/>
    </location>
</feature>
<evidence type="ECO:0000256" key="7">
    <source>
        <dbReference type="ARBA" id="ARBA00022679"/>
    </source>
</evidence>
<dbReference type="InterPro" id="IPR050396">
    <property type="entry name" value="Glycosyltr_51/Transpeptidase"/>
</dbReference>
<proteinExistence type="inferred from homology"/>
<dbReference type="Gene3D" id="3.40.710.10">
    <property type="entry name" value="DD-peptidase/beta-lactamase superfamily"/>
    <property type="match status" value="1"/>
</dbReference>
<dbReference type="InterPro" id="IPR012338">
    <property type="entry name" value="Beta-lactam/transpept-like"/>
</dbReference>
<evidence type="ECO:0000256" key="1">
    <source>
        <dbReference type="ARBA" id="ARBA00004752"/>
    </source>
</evidence>
<dbReference type="SUPFAM" id="SSF56601">
    <property type="entry name" value="beta-lactamase/transpeptidase-like"/>
    <property type="match status" value="2"/>
</dbReference>
<keyword evidence="13" id="KW-0472">Membrane</keyword>
<dbReference type="Pfam" id="PF00905">
    <property type="entry name" value="Transpeptidase"/>
    <property type="match status" value="1"/>
</dbReference>
<comment type="caution">
    <text evidence="16">The sequence shown here is derived from an EMBL/GenBank/DDBJ whole genome shotgun (WGS) entry which is preliminary data.</text>
</comment>
<sequence length="1219" mass="133426">MESTRRFKRPRNVFQAVRNLRTRSDGNAAPAMDAGGQEAAQYDTVPHLSLVTGSGTGSATAAAAVVTDPVPGGAGEPPASEPEREGEPPRGTGRGKRLLFGLLLVVVAAGSAYAVYETRTSTLQAKIFADMMEEVNFRMAKGPSDSIRFPAMSPYDARLGYAHMPSYLAKLQARDYVVESQARMSPKMLELAEHGLFATYQEKTRTGLEILDFRGEPLFGTRFPERSYERFDDTPQLLVQSLLFIENRELLDPAYPKRNPAVEWDRFSKAVFDKALSSVGIGGGGRVAGGSTLATQIEKYRHSPEGRTASLEDKLIQMASATLRAYRDGEDTTGTRRQIVLDYLNTVPLSAKPGYGEVNGIGDGMWVWYGRDFAKVSAALKGRLDTPEAVLIYKEALSLMIAQRRPAYYLGAGKADLETLTDSHLRVLAQSGVITPQLRDAALRAKLHPALSSGVEPPAANAFVSRKAANAVRNHLGYMLGESRLYNLDRLDMSVVSTLDGQAQQAVTSVLRQLTTPEAAEAAGLTGKGLLGNGDPAKVIYSFTLMERGDNVNYLRIQTDNYDQPLDINEQAKLDLGSTAKLRTLVTYLDIVDQLYRRYEPLDAKALREARIDPKDRMSQWAVEYFLTLPANADRSLKPMLDAAMQRKYSANPGEGFFTGGGLHYFGNFSKLDNSKIMTVQEALQQSTNLVFVRMMRDVARYYMFQLPGSSAALLADADDPRRAQYLARFADSEGKTFLAKFWNKYKGKTPAEVNALLLAGIRPAASKLAAAHRTIAPNATLQQFGAFINQSLPTNEVDQERIEKMYDMYAPANMSLADRGYVASTHPLELWLVGYLRNHPKATWSEAVAASVKERQEVYSWLFKTNRKNAQDKRIAGLLEVESFLKIHAQWKKMGYPFDSLVPSYATTLGASADRPAALAELMGIIINGGVRKPVERINSLHFAKNTPYETLVKRSSKVEHEVVLSPEVARTVADAIRGVVSDGTAKRVKTAFAMADGNIVALGGKTGTGDQRFDVYARGGRLIESRYVNRSATFVFNIGERFFGSMTAYVHGPQSENYDFTSALPVQLLTSLAPSLMPMIEASRGGVAAQLLQPKPQKPAPQFAQHAESQPESAEAQPAEPKLQPADSKPKAVEAKAAEPKPKAAEPKPKAAEPKPKAAEPKPKVAESKPKAAEPKPKAAESHPKAAELKPKAQPVESQTAQPKQQAQPPRSESTLF</sequence>
<dbReference type="Pfam" id="PF00912">
    <property type="entry name" value="Transgly"/>
    <property type="match status" value="1"/>
</dbReference>
<evidence type="ECO:0000256" key="11">
    <source>
        <dbReference type="ARBA" id="ARBA00049902"/>
    </source>
</evidence>
<evidence type="ECO:0000259" key="15">
    <source>
        <dbReference type="Pfam" id="PF00912"/>
    </source>
</evidence>
<feature type="compositionally biased region" description="Low complexity" evidence="12">
    <location>
        <begin position="1201"/>
        <end position="1212"/>
    </location>
</feature>
<feature type="domain" description="Penicillin-binding protein transpeptidase" evidence="14">
    <location>
        <begin position="917"/>
        <end position="1012"/>
    </location>
</feature>
<dbReference type="InterPro" id="IPR023346">
    <property type="entry name" value="Lysozyme-like_dom_sf"/>
</dbReference>
<reference evidence="17" key="1">
    <citation type="journal article" date="2019" name="Int. J. Syst. Evol. Microbiol.">
        <title>The Global Catalogue of Microorganisms (GCM) 10K type strain sequencing project: providing services to taxonomists for standard genome sequencing and annotation.</title>
        <authorList>
            <consortium name="The Broad Institute Genomics Platform"/>
            <consortium name="The Broad Institute Genome Sequencing Center for Infectious Disease"/>
            <person name="Wu L."/>
            <person name="Ma J."/>
        </authorList>
    </citation>
    <scope>NUCLEOTIDE SEQUENCE [LARGE SCALE GENOMIC DNA]</scope>
    <source>
        <strain evidence="17">KACC 12649</strain>
    </source>
</reference>
<gene>
    <name evidence="16" type="ORF">ACFPN5_00715</name>
</gene>
<keyword evidence="13" id="KW-1133">Transmembrane helix</keyword>
<protein>
    <recommendedName>
        <fullName evidence="10">peptidoglycan glycosyltransferase</fullName>
        <ecNumber evidence="10">2.4.99.28</ecNumber>
    </recommendedName>
</protein>
<dbReference type="InterPro" id="IPR036950">
    <property type="entry name" value="PBP_transglycosylase"/>
</dbReference>
<evidence type="ECO:0000259" key="14">
    <source>
        <dbReference type="Pfam" id="PF00905"/>
    </source>
</evidence>
<name>A0ABW0L104_9BURK</name>
<comment type="similarity">
    <text evidence="3">In the N-terminal section; belongs to the glycosyltransferase 51 family.</text>
</comment>
<feature type="domain" description="Glycosyl transferase family 51" evidence="15">
    <location>
        <begin position="225"/>
        <end position="409"/>
    </location>
</feature>
<evidence type="ECO:0000256" key="5">
    <source>
        <dbReference type="ARBA" id="ARBA00022670"/>
    </source>
</evidence>
<dbReference type="EC" id="2.4.99.28" evidence="10"/>
<keyword evidence="13" id="KW-0812">Transmembrane</keyword>
<comment type="catalytic activity">
    <reaction evidence="11">
        <text>[GlcNAc-(1-&gt;4)-Mur2Ac(oyl-L-Ala-gamma-D-Glu-L-Lys-D-Ala-D-Ala)](n)-di-trans,octa-cis-undecaprenyl diphosphate + beta-D-GlcNAc-(1-&gt;4)-Mur2Ac(oyl-L-Ala-gamma-D-Glu-L-Lys-D-Ala-D-Ala)-di-trans,octa-cis-undecaprenyl diphosphate = [GlcNAc-(1-&gt;4)-Mur2Ac(oyl-L-Ala-gamma-D-Glu-L-Lys-D-Ala-D-Ala)](n+1)-di-trans,octa-cis-undecaprenyl diphosphate + di-trans,octa-cis-undecaprenyl diphosphate + H(+)</text>
        <dbReference type="Rhea" id="RHEA:23708"/>
        <dbReference type="Rhea" id="RHEA-COMP:9602"/>
        <dbReference type="Rhea" id="RHEA-COMP:9603"/>
        <dbReference type="ChEBI" id="CHEBI:15378"/>
        <dbReference type="ChEBI" id="CHEBI:58405"/>
        <dbReference type="ChEBI" id="CHEBI:60033"/>
        <dbReference type="ChEBI" id="CHEBI:78435"/>
        <dbReference type="EC" id="2.4.99.28"/>
    </reaction>
</comment>
<feature type="compositionally biased region" description="Basic and acidic residues" evidence="12">
    <location>
        <begin position="1130"/>
        <end position="1193"/>
    </location>
</feature>
<keyword evidence="8" id="KW-0378">Hydrolase</keyword>
<dbReference type="PANTHER" id="PTHR32282:SF24">
    <property type="entry name" value="GLYCOSYL TRANSFERASE FAMILY 51 DOMAIN-CONTAINING PROTEIN"/>
    <property type="match status" value="1"/>
</dbReference>
<evidence type="ECO:0000256" key="12">
    <source>
        <dbReference type="SAM" id="MobiDB-lite"/>
    </source>
</evidence>
<evidence type="ECO:0000256" key="9">
    <source>
        <dbReference type="ARBA" id="ARBA00023268"/>
    </source>
</evidence>
<keyword evidence="6" id="KW-0328">Glycosyltransferase</keyword>
<dbReference type="InterPro" id="IPR001264">
    <property type="entry name" value="Glyco_trans_51"/>
</dbReference>
<evidence type="ECO:0000256" key="8">
    <source>
        <dbReference type="ARBA" id="ARBA00022801"/>
    </source>
</evidence>
<comment type="pathway">
    <text evidence="1">Cell wall biogenesis; peptidoglycan biosynthesis.</text>
</comment>
<feature type="compositionally biased region" description="Low complexity" evidence="12">
    <location>
        <begin position="1097"/>
        <end position="1107"/>
    </location>
</feature>